<proteinExistence type="predicted"/>
<reference evidence="1" key="1">
    <citation type="submission" date="2018-02" db="EMBL/GenBank/DDBJ databases">
        <title>Rhizophora mucronata_Transcriptome.</title>
        <authorList>
            <person name="Meera S.P."/>
            <person name="Sreeshan A."/>
            <person name="Augustine A."/>
        </authorList>
    </citation>
    <scope>NUCLEOTIDE SEQUENCE</scope>
    <source>
        <tissue evidence="1">Leaf</tissue>
    </source>
</reference>
<name>A0A2P2PNH7_RHIMU</name>
<sequence>MIIKCPETYKIQI</sequence>
<organism evidence="1">
    <name type="scientific">Rhizophora mucronata</name>
    <name type="common">Asiatic mangrove</name>
    <dbReference type="NCBI Taxonomy" id="61149"/>
    <lineage>
        <taxon>Eukaryota</taxon>
        <taxon>Viridiplantae</taxon>
        <taxon>Streptophyta</taxon>
        <taxon>Embryophyta</taxon>
        <taxon>Tracheophyta</taxon>
        <taxon>Spermatophyta</taxon>
        <taxon>Magnoliopsida</taxon>
        <taxon>eudicotyledons</taxon>
        <taxon>Gunneridae</taxon>
        <taxon>Pentapetalae</taxon>
        <taxon>rosids</taxon>
        <taxon>fabids</taxon>
        <taxon>Malpighiales</taxon>
        <taxon>Rhizophoraceae</taxon>
        <taxon>Rhizophora</taxon>
    </lineage>
</organism>
<protein>
    <submittedName>
        <fullName evidence="1">Uncharacterized protein</fullName>
    </submittedName>
</protein>
<evidence type="ECO:0000313" key="1">
    <source>
        <dbReference type="EMBL" id="MBX56274.1"/>
    </source>
</evidence>
<dbReference type="EMBL" id="GGEC01075790">
    <property type="protein sequence ID" value="MBX56274.1"/>
    <property type="molecule type" value="Transcribed_RNA"/>
</dbReference>
<accession>A0A2P2PNH7</accession>